<dbReference type="Pfam" id="PF00912">
    <property type="entry name" value="Transgly"/>
    <property type="match status" value="1"/>
</dbReference>
<dbReference type="InterPro" id="IPR001460">
    <property type="entry name" value="PCN-bd_Tpept"/>
</dbReference>
<keyword evidence="11" id="KW-0573">Peptidoglycan synthesis</keyword>
<dbReference type="SUPFAM" id="SSF56601">
    <property type="entry name" value="beta-lactamase/transpeptidase-like"/>
    <property type="match status" value="1"/>
</dbReference>
<dbReference type="SUPFAM" id="SSF53955">
    <property type="entry name" value="Lysozyme-like"/>
    <property type="match status" value="1"/>
</dbReference>
<dbReference type="GO" id="GO:0030288">
    <property type="term" value="C:outer membrane-bounded periplasmic space"/>
    <property type="evidence" value="ECO:0007669"/>
    <property type="project" value="TreeGrafter"/>
</dbReference>
<feature type="transmembrane region" description="Helical" evidence="18">
    <location>
        <begin position="20"/>
        <end position="38"/>
    </location>
</feature>
<evidence type="ECO:0000256" key="16">
    <source>
        <dbReference type="ARBA" id="ARBA00034000"/>
    </source>
</evidence>
<reference evidence="22 23" key="1">
    <citation type="journal article" date="2019" name="Syst. Appl. Microbiol.">
        <title>Oenococcus sicerae sp. nov., isolated from French cider.</title>
        <authorList>
            <person name="Cousin F.J."/>
            <person name="Le Guellec R."/>
            <person name="Chagnot C."/>
            <person name="Goux D."/>
            <person name="Dalmasso M."/>
            <person name="Laplace J.M."/>
            <person name="Cretenet M."/>
        </authorList>
    </citation>
    <scope>NUCLEOTIDE SEQUENCE [LARGE SCALE GENOMIC DNA]</scope>
    <source>
        <strain evidence="22 23">UCMA 15228</strain>
    </source>
</reference>
<evidence type="ECO:0000259" key="20">
    <source>
        <dbReference type="Pfam" id="PF00912"/>
    </source>
</evidence>
<dbReference type="PANTHER" id="PTHR32282:SF32">
    <property type="entry name" value="PENICILLIN-BINDING PROTEIN 2A"/>
    <property type="match status" value="1"/>
</dbReference>
<dbReference type="PANTHER" id="PTHR32282">
    <property type="entry name" value="BINDING PROTEIN TRANSPEPTIDASE, PUTATIVE-RELATED"/>
    <property type="match status" value="1"/>
</dbReference>
<keyword evidence="13 18" id="KW-0472">Membrane</keyword>
<dbReference type="Proteomes" id="UP000286907">
    <property type="component" value="Chromosome"/>
</dbReference>
<evidence type="ECO:0000256" key="9">
    <source>
        <dbReference type="ARBA" id="ARBA00022801"/>
    </source>
</evidence>
<reference evidence="22" key="3">
    <citation type="submission" date="2020-01" db="EMBL/GenBank/DDBJ databases">
        <authorList>
            <person name="Cousin F.J."/>
            <person name="Le Guellec R."/>
            <person name="Cretenet M."/>
        </authorList>
    </citation>
    <scope>NUCLEOTIDE SEQUENCE</scope>
    <source>
        <strain evidence="22">UCMA 15228</strain>
    </source>
</reference>
<dbReference type="AlphaFoldDB" id="A0AAJ1VMG5"/>
<evidence type="ECO:0000313" key="24">
    <source>
        <dbReference type="Proteomes" id="UP001167919"/>
    </source>
</evidence>
<feature type="domain" description="Penicillin-binding protein transpeptidase" evidence="19">
    <location>
        <begin position="337"/>
        <end position="582"/>
    </location>
</feature>
<dbReference type="Gene3D" id="6.20.370.110">
    <property type="match status" value="1"/>
</dbReference>
<dbReference type="GO" id="GO:0009002">
    <property type="term" value="F:serine-type D-Ala-D-Ala carboxypeptidase activity"/>
    <property type="evidence" value="ECO:0007669"/>
    <property type="project" value="UniProtKB-EC"/>
</dbReference>
<keyword evidence="23" id="KW-1185">Reference proteome</keyword>
<evidence type="ECO:0000256" key="2">
    <source>
        <dbReference type="ARBA" id="ARBA00007739"/>
    </source>
</evidence>
<evidence type="ECO:0000256" key="13">
    <source>
        <dbReference type="ARBA" id="ARBA00023136"/>
    </source>
</evidence>
<evidence type="ECO:0000256" key="11">
    <source>
        <dbReference type="ARBA" id="ARBA00022984"/>
    </source>
</evidence>
<evidence type="ECO:0000259" key="19">
    <source>
        <dbReference type="Pfam" id="PF00905"/>
    </source>
</evidence>
<dbReference type="InterPro" id="IPR036950">
    <property type="entry name" value="PBP_transglycosylase"/>
</dbReference>
<comment type="similarity">
    <text evidence="1">In the C-terminal section; belongs to the transpeptidase family.</text>
</comment>
<comment type="similarity">
    <text evidence="2">In the N-terminal section; belongs to the glycosyltransferase 51 family.</text>
</comment>
<name>A0AAJ1VMG5_9LACO</name>
<evidence type="ECO:0000256" key="3">
    <source>
        <dbReference type="ARBA" id="ARBA00022475"/>
    </source>
</evidence>
<evidence type="ECO:0000313" key="22">
    <source>
        <dbReference type="EMBL" id="QAS70319.1"/>
    </source>
</evidence>
<dbReference type="RefSeq" id="WP_128686786.1">
    <property type="nucleotide sequence ID" value="NZ_CP029684.2"/>
</dbReference>
<dbReference type="Pfam" id="PF00905">
    <property type="entry name" value="Transpeptidase"/>
    <property type="match status" value="1"/>
</dbReference>
<dbReference type="InterPro" id="IPR050396">
    <property type="entry name" value="Glycosyltr_51/Transpeptidase"/>
</dbReference>
<dbReference type="FunFam" id="1.10.3810.10:FF:000001">
    <property type="entry name" value="Penicillin-binding protein 1A"/>
    <property type="match status" value="1"/>
</dbReference>
<keyword evidence="6" id="KW-0328">Glycosyltransferase</keyword>
<keyword evidence="8 18" id="KW-0812">Transmembrane</keyword>
<dbReference type="GO" id="GO:0006508">
    <property type="term" value="P:proteolysis"/>
    <property type="evidence" value="ECO:0007669"/>
    <property type="project" value="UniProtKB-KW"/>
</dbReference>
<evidence type="ECO:0000256" key="5">
    <source>
        <dbReference type="ARBA" id="ARBA00022670"/>
    </source>
</evidence>
<keyword evidence="9" id="KW-0378">Hydrolase</keyword>
<evidence type="ECO:0000313" key="21">
    <source>
        <dbReference type="EMBL" id="MDN6899631.1"/>
    </source>
</evidence>
<dbReference type="GO" id="GO:0071555">
    <property type="term" value="P:cell wall organization"/>
    <property type="evidence" value="ECO:0007669"/>
    <property type="project" value="UniProtKB-KW"/>
</dbReference>
<evidence type="ECO:0000256" key="15">
    <source>
        <dbReference type="ARBA" id="ARBA00023316"/>
    </source>
</evidence>
<evidence type="ECO:0000256" key="12">
    <source>
        <dbReference type="ARBA" id="ARBA00022989"/>
    </source>
</evidence>
<dbReference type="GO" id="GO:0008658">
    <property type="term" value="F:penicillin binding"/>
    <property type="evidence" value="ECO:0007669"/>
    <property type="project" value="InterPro"/>
</dbReference>
<dbReference type="InterPro" id="IPR001264">
    <property type="entry name" value="Glyco_trans_51"/>
</dbReference>
<evidence type="ECO:0000256" key="6">
    <source>
        <dbReference type="ARBA" id="ARBA00022676"/>
    </source>
</evidence>
<dbReference type="EMBL" id="SDWY01000001">
    <property type="protein sequence ID" value="MDN6899631.1"/>
    <property type="molecule type" value="Genomic_DNA"/>
</dbReference>
<evidence type="ECO:0000256" key="14">
    <source>
        <dbReference type="ARBA" id="ARBA00023268"/>
    </source>
</evidence>
<sequence>MQKKSQKLKLLNQRFQLVRWVVLFVLSVFFVGSIYLIAQAQMADVGKLSEQLAKPTVIYDKNGAQAGELADQKGNQVSLTKVSANLKNAVLSTEDRNFYHEHGFSIKGYARAIWLFLRNKLTGRNYISGGGSTITEQLAKNAYLGQEQTISRKFKELYLAIEIEKHYTKDQILSMYLNSSYFGHNIYGVQDAAEGYFGVSAENLSVSQAASIAGMLANPTLYDPTRYLQYATARRDTVLQNMVANKKLAQINATSLEKSKIVAKNPSVSHSTNYQYPWFFDSVIDEAISKYHLTETEIMNRGYQIYTTLDQTDQKNLQNDYNNSYLFPVENDQSASIALDAKTGGVLAVIGGRGKHIFRGFNRAIQARRSPGSLIKPLVVYAPALSRGYSSTSMFPNSPITFSGNYRPSNALGFQSTSVSMATAITDSYNVPAVYLLNKIGVKTGYEYAKKFGLPVTKSDENLSLALGGMKSGVSPQEMAQAYTTFANSGKMSTAHYITKIVDATGHVVVSRPNISQKQVISKTVATQMTNMMFGVYEDGTGAAAAPYGYKVAGKTGTTEDVDNPGILYASKDLWAAAYTPDLVVVSWQGYDVSTSGKTLPTYISQSLGPLFKIQAEQLIANSAQSSFSSSTSAASATSWLHKWQQFFTGIGQSGQKIGQQLSGAGQKISDSWDNFSKFIQDHLNQ</sequence>
<dbReference type="GO" id="GO:0009252">
    <property type="term" value="P:peptidoglycan biosynthetic process"/>
    <property type="evidence" value="ECO:0007669"/>
    <property type="project" value="UniProtKB-KW"/>
</dbReference>
<keyword evidence="3" id="KW-1003">Cell membrane</keyword>
<dbReference type="GO" id="GO:0008955">
    <property type="term" value="F:peptidoglycan glycosyltransferase activity"/>
    <property type="evidence" value="ECO:0007669"/>
    <property type="project" value="UniProtKB-EC"/>
</dbReference>
<keyword evidence="4" id="KW-0121">Carboxypeptidase</keyword>
<comment type="catalytic activity">
    <reaction evidence="16">
        <text>Preferential cleavage: (Ac)2-L-Lys-D-Ala-|-D-Ala. Also transpeptidation of peptidyl-alanyl moieties that are N-acyl substituents of D-alanine.</text>
        <dbReference type="EC" id="3.4.16.4"/>
    </reaction>
</comment>
<evidence type="ECO:0000256" key="4">
    <source>
        <dbReference type="ARBA" id="ARBA00022645"/>
    </source>
</evidence>
<gene>
    <name evidence="22" type="ORF">DLJ48_07180</name>
    <name evidence="21" type="ORF">EVC35_01230</name>
</gene>
<evidence type="ECO:0000313" key="23">
    <source>
        <dbReference type="Proteomes" id="UP000286907"/>
    </source>
</evidence>
<evidence type="ECO:0000256" key="17">
    <source>
        <dbReference type="ARBA" id="ARBA00049902"/>
    </source>
</evidence>
<accession>A0AAJ1VMG5</accession>
<protein>
    <submittedName>
        <fullName evidence="21">PBP1A family penicillin-binding protein</fullName>
    </submittedName>
</protein>
<keyword evidence="10" id="KW-0133">Cell shape</keyword>
<evidence type="ECO:0000256" key="1">
    <source>
        <dbReference type="ARBA" id="ARBA00007090"/>
    </source>
</evidence>
<evidence type="ECO:0000256" key="8">
    <source>
        <dbReference type="ARBA" id="ARBA00022692"/>
    </source>
</evidence>
<evidence type="ECO:0000256" key="10">
    <source>
        <dbReference type="ARBA" id="ARBA00022960"/>
    </source>
</evidence>
<dbReference type="NCBIfam" id="TIGR02074">
    <property type="entry name" value="PBP_1a_fam"/>
    <property type="match status" value="1"/>
</dbReference>
<keyword evidence="15" id="KW-0961">Cell wall biogenesis/degradation</keyword>
<dbReference type="GO" id="GO:0008360">
    <property type="term" value="P:regulation of cell shape"/>
    <property type="evidence" value="ECO:0007669"/>
    <property type="project" value="UniProtKB-KW"/>
</dbReference>
<organism evidence="21 24">
    <name type="scientific">Oenococcus sicerae</name>
    <dbReference type="NCBI Taxonomy" id="2203724"/>
    <lineage>
        <taxon>Bacteria</taxon>
        <taxon>Bacillati</taxon>
        <taxon>Bacillota</taxon>
        <taxon>Bacilli</taxon>
        <taxon>Lactobacillales</taxon>
        <taxon>Lactobacillaceae</taxon>
        <taxon>Oenococcus</taxon>
    </lineage>
</organism>
<comment type="catalytic activity">
    <reaction evidence="17">
        <text>[GlcNAc-(1-&gt;4)-Mur2Ac(oyl-L-Ala-gamma-D-Glu-L-Lys-D-Ala-D-Ala)](n)-di-trans,octa-cis-undecaprenyl diphosphate + beta-D-GlcNAc-(1-&gt;4)-Mur2Ac(oyl-L-Ala-gamma-D-Glu-L-Lys-D-Ala-D-Ala)-di-trans,octa-cis-undecaprenyl diphosphate = [GlcNAc-(1-&gt;4)-Mur2Ac(oyl-L-Ala-gamma-D-Glu-L-Lys-D-Ala-D-Ala)](n+1)-di-trans,octa-cis-undecaprenyl diphosphate + di-trans,octa-cis-undecaprenyl diphosphate + H(+)</text>
        <dbReference type="Rhea" id="RHEA:23708"/>
        <dbReference type="Rhea" id="RHEA-COMP:9602"/>
        <dbReference type="Rhea" id="RHEA-COMP:9603"/>
        <dbReference type="ChEBI" id="CHEBI:15378"/>
        <dbReference type="ChEBI" id="CHEBI:58405"/>
        <dbReference type="ChEBI" id="CHEBI:60033"/>
        <dbReference type="ChEBI" id="CHEBI:78435"/>
        <dbReference type="EC" id="2.4.99.28"/>
    </reaction>
</comment>
<feature type="domain" description="Glycosyl transferase family 51" evidence="20">
    <location>
        <begin position="66"/>
        <end position="242"/>
    </location>
</feature>
<proteinExistence type="inferred from homology"/>
<evidence type="ECO:0000256" key="18">
    <source>
        <dbReference type="SAM" id="Phobius"/>
    </source>
</evidence>
<dbReference type="InterPro" id="IPR012338">
    <property type="entry name" value="Beta-lactam/transpept-like"/>
</dbReference>
<keyword evidence="7" id="KW-0808">Transferase</keyword>
<dbReference type="EMBL" id="CP029684">
    <property type="protein sequence ID" value="QAS70319.1"/>
    <property type="molecule type" value="Genomic_DNA"/>
</dbReference>
<reference evidence="21" key="2">
    <citation type="submission" date="2019-01" db="EMBL/GenBank/DDBJ databases">
        <title>Oenococcus sicerae UCMA17102.</title>
        <authorList>
            <person name="Cousin F.J."/>
            <person name="Le Guellec R."/>
            <person name="Cretenet M."/>
        </authorList>
    </citation>
    <scope>NUCLEOTIDE SEQUENCE</scope>
    <source>
        <strain evidence="21">UCMA17102</strain>
    </source>
</reference>
<dbReference type="Proteomes" id="UP001167919">
    <property type="component" value="Unassembled WGS sequence"/>
</dbReference>
<dbReference type="Gene3D" id="3.40.710.10">
    <property type="entry name" value="DD-peptidase/beta-lactamase superfamily"/>
    <property type="match status" value="1"/>
</dbReference>
<evidence type="ECO:0000256" key="7">
    <source>
        <dbReference type="ARBA" id="ARBA00022679"/>
    </source>
</evidence>
<keyword evidence="5" id="KW-0645">Protease</keyword>
<keyword evidence="12 18" id="KW-1133">Transmembrane helix</keyword>
<dbReference type="Gene3D" id="1.10.3810.10">
    <property type="entry name" value="Biosynthetic peptidoglycan transglycosylase-like"/>
    <property type="match status" value="1"/>
</dbReference>
<keyword evidence="14" id="KW-0511">Multifunctional enzyme</keyword>
<dbReference type="InterPro" id="IPR023346">
    <property type="entry name" value="Lysozyme-like_dom_sf"/>
</dbReference>